<evidence type="ECO:0000313" key="3">
    <source>
        <dbReference type="Proteomes" id="UP000704712"/>
    </source>
</evidence>
<evidence type="ECO:0000256" key="1">
    <source>
        <dbReference type="SAM" id="MobiDB-lite"/>
    </source>
</evidence>
<sequence>GTTYCSLVHQLQKHLSHSHGGILGEVSLLFNQHLILPLTNILRSGVWTSSLTKESAVSIARKVPTVASANIKQHELHRAPSSETAASYSNNGRQSRFSRSSRVIQKALVVGPLCDTPETPTRNRKRDRLRRYLARRRESKTKENAPYLWPAILSADKEEIRSSNDTEDGDDVYMVDYHNDSDSDDNSLSEDDYVPPPVAVPEMYRRHDRQGGITVAGARILFTYAEFKRQQMMLGKLQSVPEAEQLIIPLGLHREHIAIRTY</sequence>
<feature type="region of interest" description="Disordered" evidence="1">
    <location>
        <begin position="159"/>
        <end position="193"/>
    </location>
</feature>
<proteinExistence type="predicted"/>
<feature type="region of interest" description="Disordered" evidence="1">
    <location>
        <begin position="74"/>
        <end position="100"/>
    </location>
</feature>
<accession>A0A8S9URT4</accession>
<dbReference type="Proteomes" id="UP000704712">
    <property type="component" value="Unassembled WGS sequence"/>
</dbReference>
<dbReference type="EMBL" id="JAACNO010001000">
    <property type="protein sequence ID" value="KAF4143665.1"/>
    <property type="molecule type" value="Genomic_DNA"/>
</dbReference>
<feature type="compositionally biased region" description="Acidic residues" evidence="1">
    <location>
        <begin position="182"/>
        <end position="193"/>
    </location>
</feature>
<dbReference type="AlphaFoldDB" id="A0A8S9URT4"/>
<reference evidence="2" key="1">
    <citation type="submission" date="2020-03" db="EMBL/GenBank/DDBJ databases">
        <title>Hybrid Assembly of Korean Phytophthora infestans isolates.</title>
        <authorList>
            <person name="Prokchorchik M."/>
            <person name="Lee Y."/>
            <person name="Seo J."/>
            <person name="Cho J.-H."/>
            <person name="Park Y.-E."/>
            <person name="Jang D.-C."/>
            <person name="Im J.-S."/>
            <person name="Choi J.-G."/>
            <person name="Park H.-J."/>
            <person name="Lee G.-B."/>
            <person name="Lee Y.-G."/>
            <person name="Hong S.-Y."/>
            <person name="Cho K."/>
            <person name="Sohn K.H."/>
        </authorList>
    </citation>
    <scope>NUCLEOTIDE SEQUENCE</scope>
    <source>
        <strain evidence="2">KR_2_A2</strain>
    </source>
</reference>
<feature type="non-terminal residue" evidence="2">
    <location>
        <position position="1"/>
    </location>
</feature>
<gene>
    <name evidence="2" type="ORF">GN958_ATG07144</name>
</gene>
<name>A0A8S9URT4_PHYIN</name>
<comment type="caution">
    <text evidence="2">The sequence shown here is derived from an EMBL/GenBank/DDBJ whole genome shotgun (WGS) entry which is preliminary data.</text>
</comment>
<evidence type="ECO:0000313" key="2">
    <source>
        <dbReference type="EMBL" id="KAF4143665.1"/>
    </source>
</evidence>
<protein>
    <submittedName>
        <fullName evidence="2">Uncharacterized protein</fullName>
    </submittedName>
</protein>
<feature type="compositionally biased region" description="Polar residues" evidence="1">
    <location>
        <begin position="81"/>
        <end position="100"/>
    </location>
</feature>
<organism evidence="2 3">
    <name type="scientific">Phytophthora infestans</name>
    <name type="common">Potato late blight agent</name>
    <name type="synonym">Botrytis infestans</name>
    <dbReference type="NCBI Taxonomy" id="4787"/>
    <lineage>
        <taxon>Eukaryota</taxon>
        <taxon>Sar</taxon>
        <taxon>Stramenopiles</taxon>
        <taxon>Oomycota</taxon>
        <taxon>Peronosporomycetes</taxon>
        <taxon>Peronosporales</taxon>
        <taxon>Peronosporaceae</taxon>
        <taxon>Phytophthora</taxon>
    </lineage>
</organism>